<dbReference type="GO" id="GO:0016832">
    <property type="term" value="F:aldehyde-lyase activity"/>
    <property type="evidence" value="ECO:0007669"/>
    <property type="project" value="TreeGrafter"/>
</dbReference>
<dbReference type="PANTHER" id="PTHR30502">
    <property type="entry name" value="2-KETO-3-DEOXY-L-RHAMNONATE ALDOLASE"/>
    <property type="match status" value="1"/>
</dbReference>
<reference evidence="5 6" key="1">
    <citation type="submission" date="2019-12" db="EMBL/GenBank/DDBJ databases">
        <authorList>
            <person name="Huq M.A."/>
        </authorList>
    </citation>
    <scope>NUCLEOTIDE SEQUENCE [LARGE SCALE GENOMIC DNA]</scope>
    <source>
        <strain evidence="5 6">MAH-25</strain>
    </source>
</reference>
<name>A0A6N8IYQ6_9BURK</name>
<accession>A0A6N8IYQ6</accession>
<dbReference type="SUPFAM" id="SSF51621">
    <property type="entry name" value="Phosphoenolpyruvate/pyruvate domain"/>
    <property type="match status" value="1"/>
</dbReference>
<dbReference type="AlphaFoldDB" id="A0A6N8IYQ6"/>
<organism evidence="5 6">
    <name type="scientific">Ramlibacter pinisoli</name>
    <dbReference type="NCBI Taxonomy" id="2682844"/>
    <lineage>
        <taxon>Bacteria</taxon>
        <taxon>Pseudomonadati</taxon>
        <taxon>Pseudomonadota</taxon>
        <taxon>Betaproteobacteria</taxon>
        <taxon>Burkholderiales</taxon>
        <taxon>Comamonadaceae</taxon>
        <taxon>Ramlibacter</taxon>
    </lineage>
</organism>
<sequence>MSSLKKVLAGGGTAVMVNLTFNSPTLVEHLATLGFDAVMLDCEHTSASVERIEELARAARASGIAAIVRPEKFDEALVTRYLDCKVAGIMVPHVDDAATARRIVDVVRYALPDRWQDIAIIVMLESATAVANLDDILAVEGIDVFFIARVDLSKSMGLGGDKRHPEVVTTVRRSIARIRAAGRHAGAGGDFDNVSEVVAQGARLVFVGTKGLIEPGAKAYLDAVSRAGK</sequence>
<dbReference type="Pfam" id="PF03328">
    <property type="entry name" value="HpcH_HpaI"/>
    <property type="match status" value="1"/>
</dbReference>
<dbReference type="GO" id="GO:0005737">
    <property type="term" value="C:cytoplasm"/>
    <property type="evidence" value="ECO:0007669"/>
    <property type="project" value="TreeGrafter"/>
</dbReference>
<comment type="caution">
    <text evidence="5">The sequence shown here is derived from an EMBL/GenBank/DDBJ whole genome shotgun (WGS) entry which is preliminary data.</text>
</comment>
<feature type="domain" description="HpcH/HpaI aldolase/citrate lyase" evidence="4">
    <location>
        <begin position="16"/>
        <end position="211"/>
    </location>
</feature>
<keyword evidence="2" id="KW-0479">Metal-binding</keyword>
<dbReference type="GO" id="GO:0046872">
    <property type="term" value="F:metal ion binding"/>
    <property type="evidence" value="ECO:0007669"/>
    <property type="project" value="UniProtKB-KW"/>
</dbReference>
<evidence type="ECO:0000313" key="6">
    <source>
        <dbReference type="Proteomes" id="UP000469385"/>
    </source>
</evidence>
<dbReference type="InterPro" id="IPR040442">
    <property type="entry name" value="Pyrv_kinase-like_dom_sf"/>
</dbReference>
<keyword evidence="3" id="KW-0456">Lyase</keyword>
<evidence type="ECO:0000256" key="1">
    <source>
        <dbReference type="ARBA" id="ARBA00005568"/>
    </source>
</evidence>
<dbReference type="Gene3D" id="3.20.20.60">
    <property type="entry name" value="Phosphoenolpyruvate-binding domains"/>
    <property type="match status" value="2"/>
</dbReference>
<comment type="similarity">
    <text evidence="1">Belongs to the HpcH/HpaI aldolase family.</text>
</comment>
<protein>
    <submittedName>
        <fullName evidence="5">2,4-dihydroxyhept-2-ene-1,7-dioic acid aldolase</fullName>
    </submittedName>
</protein>
<keyword evidence="6" id="KW-1185">Reference proteome</keyword>
<evidence type="ECO:0000313" key="5">
    <source>
        <dbReference type="EMBL" id="MVQ31715.1"/>
    </source>
</evidence>
<dbReference type="PANTHER" id="PTHR30502:SF0">
    <property type="entry name" value="PHOSPHOENOLPYRUVATE CARBOXYLASE FAMILY PROTEIN"/>
    <property type="match status" value="1"/>
</dbReference>
<evidence type="ECO:0000259" key="4">
    <source>
        <dbReference type="Pfam" id="PF03328"/>
    </source>
</evidence>
<dbReference type="InterPro" id="IPR005000">
    <property type="entry name" value="Aldolase/citrate-lyase_domain"/>
</dbReference>
<proteinExistence type="inferred from homology"/>
<gene>
    <name evidence="5" type="ORF">GON04_19815</name>
</gene>
<evidence type="ECO:0000256" key="2">
    <source>
        <dbReference type="ARBA" id="ARBA00022723"/>
    </source>
</evidence>
<evidence type="ECO:0000256" key="3">
    <source>
        <dbReference type="ARBA" id="ARBA00023239"/>
    </source>
</evidence>
<dbReference type="RefSeq" id="WP_157399737.1">
    <property type="nucleotide sequence ID" value="NZ_WSEL01000009.1"/>
</dbReference>
<dbReference type="InterPro" id="IPR015813">
    <property type="entry name" value="Pyrv/PenolPyrv_kinase-like_dom"/>
</dbReference>
<dbReference type="EMBL" id="WSEL01000009">
    <property type="protein sequence ID" value="MVQ31715.1"/>
    <property type="molecule type" value="Genomic_DNA"/>
</dbReference>
<dbReference type="Proteomes" id="UP000469385">
    <property type="component" value="Unassembled WGS sequence"/>
</dbReference>
<dbReference type="InterPro" id="IPR050251">
    <property type="entry name" value="HpcH-HpaI_aldolase"/>
</dbReference>